<keyword evidence="6 9" id="KW-1133">Transmembrane helix</keyword>
<evidence type="ECO:0000313" key="12">
    <source>
        <dbReference type="Proteomes" id="UP000831151"/>
    </source>
</evidence>
<keyword evidence="10" id="KW-0732">Signal</keyword>
<keyword evidence="5 9" id="KW-0653">Protein transport</keyword>
<reference evidence="11" key="1">
    <citation type="submission" date="2022-04" db="EMBL/GenBank/DDBJ databases">
        <title>Complete genome sequences of Ezakiella coagulans and Fenollaria massiliensis.</title>
        <authorList>
            <person name="France M.T."/>
            <person name="Clifford J."/>
            <person name="Narina S."/>
            <person name="Rutt L."/>
            <person name="Ravel J."/>
        </authorList>
    </citation>
    <scope>NUCLEOTIDE SEQUENCE</scope>
    <source>
        <strain evidence="11">C0061C2</strain>
    </source>
</reference>
<keyword evidence="9" id="KW-1003">Cell membrane</keyword>
<feature type="signal peptide" evidence="10">
    <location>
        <begin position="1"/>
        <end position="21"/>
    </location>
</feature>
<comment type="function">
    <text evidence="9">Involved in protein export. Participates in an early event of protein translocation.</text>
</comment>
<dbReference type="KEGG" id="fms:M1R53_05255"/>
<dbReference type="GO" id="GO:0015450">
    <property type="term" value="F:protein-transporting ATPase activity"/>
    <property type="evidence" value="ECO:0007669"/>
    <property type="project" value="UniProtKB-UniRule"/>
</dbReference>
<proteinExistence type="inferred from homology"/>
<keyword evidence="3 9" id="KW-0813">Transport</keyword>
<dbReference type="RefSeq" id="WP_019213784.1">
    <property type="nucleotide sequence ID" value="NZ_CP096649.1"/>
</dbReference>
<evidence type="ECO:0000256" key="7">
    <source>
        <dbReference type="ARBA" id="ARBA00023010"/>
    </source>
</evidence>
<evidence type="ECO:0000256" key="6">
    <source>
        <dbReference type="ARBA" id="ARBA00022989"/>
    </source>
</evidence>
<comment type="subcellular location">
    <subcellularLocation>
        <location evidence="9">Cell membrane</location>
        <topology evidence="9">Multi-pass membrane protein</topology>
    </subcellularLocation>
    <subcellularLocation>
        <location evidence="1">Membrane</location>
        <topology evidence="1">Multi-pass membrane protein</topology>
    </subcellularLocation>
</comment>
<dbReference type="InterPro" id="IPR004692">
    <property type="entry name" value="SecG"/>
</dbReference>
<feature type="transmembrane region" description="Helical" evidence="9">
    <location>
        <begin position="50"/>
        <end position="71"/>
    </location>
</feature>
<evidence type="ECO:0000256" key="9">
    <source>
        <dbReference type="RuleBase" id="RU365087"/>
    </source>
</evidence>
<dbReference type="GO" id="GO:0009306">
    <property type="term" value="P:protein secretion"/>
    <property type="evidence" value="ECO:0007669"/>
    <property type="project" value="UniProtKB-UniRule"/>
</dbReference>
<keyword evidence="7 9" id="KW-0811">Translocation</keyword>
<comment type="caution">
    <text evidence="9">Lacks conserved residue(s) required for the propagation of feature annotation.</text>
</comment>
<evidence type="ECO:0000256" key="8">
    <source>
        <dbReference type="ARBA" id="ARBA00023136"/>
    </source>
</evidence>
<evidence type="ECO:0000256" key="4">
    <source>
        <dbReference type="ARBA" id="ARBA00022692"/>
    </source>
</evidence>
<dbReference type="AlphaFoldDB" id="A0A9E7DIJ3"/>
<keyword evidence="8 9" id="KW-0472">Membrane</keyword>
<protein>
    <recommendedName>
        <fullName evidence="9">Protein-export membrane protein SecG</fullName>
    </recommendedName>
</protein>
<evidence type="ECO:0000256" key="3">
    <source>
        <dbReference type="ARBA" id="ARBA00022448"/>
    </source>
</evidence>
<sequence>MNYVLYALVAISALVLTISVAATEGDDQGLQALGGSESIWGSKNPTRNVVLKRITTVSSVVFMVTTLILAAL</sequence>
<comment type="similarity">
    <text evidence="2 9">Belongs to the SecG family.</text>
</comment>
<organism evidence="11 12">
    <name type="scientific">Fenollaria massiliensis</name>
    <dbReference type="NCBI Taxonomy" id="938288"/>
    <lineage>
        <taxon>Bacteria</taxon>
        <taxon>Bacillati</taxon>
        <taxon>Bacillota</taxon>
        <taxon>Clostridia</taxon>
        <taxon>Eubacteriales</taxon>
        <taxon>Fenollaria</taxon>
    </lineage>
</organism>
<dbReference type="GO" id="GO:0005886">
    <property type="term" value="C:plasma membrane"/>
    <property type="evidence" value="ECO:0007669"/>
    <property type="project" value="UniProtKB-SubCell"/>
</dbReference>
<dbReference type="Pfam" id="PF03840">
    <property type="entry name" value="SecG"/>
    <property type="match status" value="1"/>
</dbReference>
<evidence type="ECO:0000256" key="2">
    <source>
        <dbReference type="ARBA" id="ARBA00008445"/>
    </source>
</evidence>
<evidence type="ECO:0000256" key="5">
    <source>
        <dbReference type="ARBA" id="ARBA00022927"/>
    </source>
</evidence>
<evidence type="ECO:0000256" key="1">
    <source>
        <dbReference type="ARBA" id="ARBA00004141"/>
    </source>
</evidence>
<name>A0A9E7DIJ3_9FIRM</name>
<feature type="chain" id="PRO_5039722874" description="Protein-export membrane protein SecG" evidence="10">
    <location>
        <begin position="22"/>
        <end position="72"/>
    </location>
</feature>
<evidence type="ECO:0000313" key="11">
    <source>
        <dbReference type="EMBL" id="UQK58649.1"/>
    </source>
</evidence>
<dbReference type="EMBL" id="CP096649">
    <property type="protein sequence ID" value="UQK58649.1"/>
    <property type="molecule type" value="Genomic_DNA"/>
</dbReference>
<evidence type="ECO:0000256" key="10">
    <source>
        <dbReference type="SAM" id="SignalP"/>
    </source>
</evidence>
<gene>
    <name evidence="11" type="primary">secG</name>
    <name evidence="11" type="ORF">M1R53_05255</name>
</gene>
<accession>A0A9E7DIJ3</accession>
<keyword evidence="12" id="KW-1185">Reference proteome</keyword>
<keyword evidence="4 9" id="KW-0812">Transmembrane</keyword>
<dbReference type="Proteomes" id="UP000831151">
    <property type="component" value="Chromosome"/>
</dbReference>
<dbReference type="NCBIfam" id="TIGR00810">
    <property type="entry name" value="secG"/>
    <property type="match status" value="1"/>
</dbReference>